<dbReference type="Pfam" id="PF14111">
    <property type="entry name" value="DUF4283"/>
    <property type="match status" value="1"/>
</dbReference>
<accession>A0A9P1ELP6</accession>
<organism evidence="3 4">
    <name type="scientific">Cuscuta europaea</name>
    <name type="common">European dodder</name>
    <dbReference type="NCBI Taxonomy" id="41803"/>
    <lineage>
        <taxon>Eukaryota</taxon>
        <taxon>Viridiplantae</taxon>
        <taxon>Streptophyta</taxon>
        <taxon>Embryophyta</taxon>
        <taxon>Tracheophyta</taxon>
        <taxon>Spermatophyta</taxon>
        <taxon>Magnoliopsida</taxon>
        <taxon>eudicotyledons</taxon>
        <taxon>Gunneridae</taxon>
        <taxon>Pentapetalae</taxon>
        <taxon>asterids</taxon>
        <taxon>lamiids</taxon>
        <taxon>Solanales</taxon>
        <taxon>Convolvulaceae</taxon>
        <taxon>Cuscuteae</taxon>
        <taxon>Cuscuta</taxon>
        <taxon>Cuscuta subgen. Cuscuta</taxon>
    </lineage>
</organism>
<protein>
    <recommendedName>
        <fullName evidence="2">DUF4283 domain-containing protein</fullName>
    </recommendedName>
</protein>
<dbReference type="OrthoDB" id="1461560at2759"/>
<dbReference type="PANTHER" id="PTHR31286:SF168">
    <property type="entry name" value="DUF4283 DOMAIN-CONTAINING PROTEIN"/>
    <property type="match status" value="1"/>
</dbReference>
<dbReference type="PANTHER" id="PTHR31286">
    <property type="entry name" value="GLYCINE-RICH CELL WALL STRUCTURAL PROTEIN 1.8-LIKE"/>
    <property type="match status" value="1"/>
</dbReference>
<proteinExistence type="predicted"/>
<sequence length="548" mass="60619">MVRKKQGSVEPSTVRTTRSRYALLADMDEDLPALSDGTTRKKFVKPGAAANRNSKTEYAGDEYAGDATAGNYSNPGAGQNSLRAARHISKEKGVPNEDERAMIVEKRACMAAMLEPEGTKGAVGQTYDAGQTYVQAEKPAATAMSVERVTKAENALTIPKETGMSKKPWNTLFKDNRDPTHGIKPRFIQPKGSDLDFTNKVMLTMVEMWGHCLVGCFTGRFPGLKAVYELKEKWCVKCLIRPHDKGWVIFIFQNDADRMKVLNDGPYTIFGKMLMLKVLCEDFSFEDEEFLKVPIWVKLPNLPMQLWNEEAMSEVASMSGTPLTTDRITQERANHNFARILIEVDVSKPPPLSFPIRLPSQKIFNQRVVYETFPNFFFHCKKYGHHPFICKELAEKELKEENGKEKNKEVGIINVAAHELTDLEVTAIDNSSLGVATTLEAATTFQTRTLVEPAAKEAAGNVSHAQIEVREVGMEAVAPEVAVIAPEIAAGIDEAPEPTAAPNQNGNKTTWAEPNSEPAEAERAARPPAPKKGPSKKMVFKISKCPGY</sequence>
<name>A0A9P1ELP6_CUSEU</name>
<evidence type="ECO:0000313" key="4">
    <source>
        <dbReference type="Proteomes" id="UP001152484"/>
    </source>
</evidence>
<keyword evidence="4" id="KW-1185">Reference proteome</keyword>
<dbReference type="EMBL" id="CAMAPE010000066">
    <property type="protein sequence ID" value="CAH9115377.1"/>
    <property type="molecule type" value="Genomic_DNA"/>
</dbReference>
<evidence type="ECO:0000256" key="1">
    <source>
        <dbReference type="SAM" id="MobiDB-lite"/>
    </source>
</evidence>
<feature type="domain" description="DUF4283" evidence="2">
    <location>
        <begin position="207"/>
        <end position="286"/>
    </location>
</feature>
<dbReference type="InterPro" id="IPR040256">
    <property type="entry name" value="At4g02000-like"/>
</dbReference>
<dbReference type="InterPro" id="IPR025558">
    <property type="entry name" value="DUF4283"/>
</dbReference>
<gene>
    <name evidence="3" type="ORF">CEURO_LOCUS20791</name>
</gene>
<evidence type="ECO:0000313" key="3">
    <source>
        <dbReference type="EMBL" id="CAH9115377.1"/>
    </source>
</evidence>
<evidence type="ECO:0000259" key="2">
    <source>
        <dbReference type="Pfam" id="PF14111"/>
    </source>
</evidence>
<comment type="caution">
    <text evidence="3">The sequence shown here is derived from an EMBL/GenBank/DDBJ whole genome shotgun (WGS) entry which is preliminary data.</text>
</comment>
<dbReference type="AlphaFoldDB" id="A0A9P1ELP6"/>
<feature type="region of interest" description="Disordered" evidence="1">
    <location>
        <begin position="495"/>
        <end position="548"/>
    </location>
</feature>
<reference evidence="3" key="1">
    <citation type="submission" date="2022-07" db="EMBL/GenBank/DDBJ databases">
        <authorList>
            <person name="Macas J."/>
            <person name="Novak P."/>
            <person name="Neumann P."/>
        </authorList>
    </citation>
    <scope>NUCLEOTIDE SEQUENCE</scope>
</reference>
<feature type="compositionally biased region" description="Polar residues" evidence="1">
    <location>
        <begin position="501"/>
        <end position="510"/>
    </location>
</feature>
<dbReference type="Proteomes" id="UP001152484">
    <property type="component" value="Unassembled WGS sequence"/>
</dbReference>